<dbReference type="EMBL" id="UINC01001538">
    <property type="protein sequence ID" value="SUZ83132.1"/>
    <property type="molecule type" value="Genomic_DNA"/>
</dbReference>
<dbReference type="InterPro" id="IPR013783">
    <property type="entry name" value="Ig-like_fold"/>
</dbReference>
<sequence>MNKYFFLLLSIFYFNKVVSQDIKNDTIKNQDTISISDTKIINKISFELINVKINNNQLISNEVSYLKNNININERDTLSMIIQLKGGNNDIIFNYYFNDNPNYRTIENGKIIYDKSSKRIYFDFIPNNEQALNKFLTWNLYAHENNFSFSNYNFFIEINNLYYAPKIVNKQIDKIIRNSYNYNYLPIISDGDNSSLFKLETNAPIDDFDPISGRILWKINPNNINELEKIFNFKLTVYKQNNPEKFDVDTFKIIYSENNFAPVFGKTSKWIVKEGENYEYKIPVDDPNVNDSIIIENIGAQLPRGMKLDKKNKKLTFNVDYNHVDKVNSTQNYNLELKASDLSGLSSQISLEVVVMNTINPMKVQEKITELITELKNQEKGLDEINDNLKWIESTSKNNRKIRTFTAAGITFLGAVVGVIAGNSDGSKKVVRLAGPIIGASGAVLSVINEVLSRDDNEIKNLLQETIKLQSNVKAKYDRLSFYEKTTNKSDFQNQEIDLLIRTIESDRESLNKDLFTISENYKIIISENRIKKILLKK</sequence>
<dbReference type="Gene3D" id="2.60.40.10">
    <property type="entry name" value="Immunoglobulins"/>
    <property type="match status" value="1"/>
</dbReference>
<gene>
    <name evidence="1" type="ORF">METZ01_LOCUS35986</name>
</gene>
<dbReference type="SUPFAM" id="SSF49313">
    <property type="entry name" value="Cadherin-like"/>
    <property type="match status" value="1"/>
</dbReference>
<evidence type="ECO:0008006" key="2">
    <source>
        <dbReference type="Google" id="ProtNLM"/>
    </source>
</evidence>
<dbReference type="GO" id="GO:0016020">
    <property type="term" value="C:membrane"/>
    <property type="evidence" value="ECO:0007669"/>
    <property type="project" value="InterPro"/>
</dbReference>
<dbReference type="GO" id="GO:0005509">
    <property type="term" value="F:calcium ion binding"/>
    <property type="evidence" value="ECO:0007669"/>
    <property type="project" value="InterPro"/>
</dbReference>
<dbReference type="AlphaFoldDB" id="A0A381QUP4"/>
<dbReference type="Pfam" id="PF05345">
    <property type="entry name" value="He_PIG"/>
    <property type="match status" value="1"/>
</dbReference>
<organism evidence="1">
    <name type="scientific">marine metagenome</name>
    <dbReference type="NCBI Taxonomy" id="408172"/>
    <lineage>
        <taxon>unclassified sequences</taxon>
        <taxon>metagenomes</taxon>
        <taxon>ecological metagenomes</taxon>
    </lineage>
</organism>
<protein>
    <recommendedName>
        <fullName evidence="2">Cadherin domain-containing protein</fullName>
    </recommendedName>
</protein>
<proteinExistence type="predicted"/>
<name>A0A381QUP4_9ZZZZ</name>
<reference evidence="1" key="1">
    <citation type="submission" date="2018-05" db="EMBL/GenBank/DDBJ databases">
        <authorList>
            <person name="Lanie J.A."/>
            <person name="Ng W.-L."/>
            <person name="Kazmierczak K.M."/>
            <person name="Andrzejewski T.M."/>
            <person name="Davidsen T.M."/>
            <person name="Wayne K.J."/>
            <person name="Tettelin H."/>
            <person name="Glass J.I."/>
            <person name="Rusch D."/>
            <person name="Podicherti R."/>
            <person name="Tsui H.-C.T."/>
            <person name="Winkler M.E."/>
        </authorList>
    </citation>
    <scope>NUCLEOTIDE SEQUENCE</scope>
</reference>
<dbReference type="InterPro" id="IPR015919">
    <property type="entry name" value="Cadherin-like_sf"/>
</dbReference>
<accession>A0A381QUP4</accession>
<evidence type="ECO:0000313" key="1">
    <source>
        <dbReference type="EMBL" id="SUZ83132.1"/>
    </source>
</evidence>